<evidence type="ECO:0000313" key="3">
    <source>
        <dbReference type="Proteomes" id="UP000579281"/>
    </source>
</evidence>
<gene>
    <name evidence="2" type="ORF">HNQ80_003888</name>
</gene>
<dbReference type="Proteomes" id="UP000579281">
    <property type="component" value="Unassembled WGS sequence"/>
</dbReference>
<comment type="caution">
    <text evidence="2">The sequence shown here is derived from an EMBL/GenBank/DDBJ whole genome shotgun (WGS) entry which is preliminary data.</text>
</comment>
<proteinExistence type="predicted"/>
<protein>
    <submittedName>
        <fullName evidence="2">L-ascorbate metabolism protein UlaG (Beta-lactamase superfamily)</fullName>
    </submittedName>
</protein>
<evidence type="ECO:0000256" key="1">
    <source>
        <dbReference type="ARBA" id="ARBA00022801"/>
    </source>
</evidence>
<dbReference type="InterPro" id="IPR050114">
    <property type="entry name" value="UPF0173_UPF0282_UlaG_hydrolase"/>
</dbReference>
<reference evidence="2 3" key="1">
    <citation type="submission" date="2020-08" db="EMBL/GenBank/DDBJ databases">
        <title>Genomic Encyclopedia of Type Strains, Phase IV (KMG-IV): sequencing the most valuable type-strain genomes for metagenomic binning, comparative biology and taxonomic classification.</title>
        <authorList>
            <person name="Goeker M."/>
        </authorList>
    </citation>
    <scope>NUCLEOTIDE SEQUENCE [LARGE SCALE GENOMIC DNA]</scope>
    <source>
        <strain evidence="2 3">DSM 103526</strain>
    </source>
</reference>
<dbReference type="EMBL" id="JACHEN010000028">
    <property type="protein sequence ID" value="MBB6217765.1"/>
    <property type="molecule type" value="Genomic_DNA"/>
</dbReference>
<keyword evidence="3" id="KW-1185">Reference proteome</keyword>
<accession>A0A841L637</accession>
<dbReference type="PANTHER" id="PTHR43546:SF9">
    <property type="entry name" value="L-ASCORBATE-6-PHOSPHATE LACTONASE ULAG-RELATED"/>
    <property type="match status" value="1"/>
</dbReference>
<dbReference type="Gene3D" id="3.60.15.10">
    <property type="entry name" value="Ribonuclease Z/Hydroxyacylglutathione hydrolase-like"/>
    <property type="match status" value="1"/>
</dbReference>
<dbReference type="AlphaFoldDB" id="A0A841L637"/>
<keyword evidence="1" id="KW-0378">Hydrolase</keyword>
<dbReference type="SUPFAM" id="SSF56281">
    <property type="entry name" value="Metallo-hydrolase/oxidoreductase"/>
    <property type="match status" value="1"/>
</dbReference>
<name>A0A841L637_9FIRM</name>
<dbReference type="RefSeq" id="WP_184312258.1">
    <property type="nucleotide sequence ID" value="NZ_JACHEN010000028.1"/>
</dbReference>
<dbReference type="GO" id="GO:0016787">
    <property type="term" value="F:hydrolase activity"/>
    <property type="evidence" value="ECO:0007669"/>
    <property type="project" value="UniProtKB-KW"/>
</dbReference>
<organism evidence="2 3">
    <name type="scientific">Anaerosolibacter carboniphilus</name>
    <dbReference type="NCBI Taxonomy" id="1417629"/>
    <lineage>
        <taxon>Bacteria</taxon>
        <taxon>Bacillati</taxon>
        <taxon>Bacillota</taxon>
        <taxon>Clostridia</taxon>
        <taxon>Peptostreptococcales</taxon>
        <taxon>Thermotaleaceae</taxon>
        <taxon>Anaerosolibacter</taxon>
    </lineage>
</organism>
<dbReference type="InterPro" id="IPR036866">
    <property type="entry name" value="RibonucZ/Hydroxyglut_hydro"/>
</dbReference>
<dbReference type="PANTHER" id="PTHR43546">
    <property type="entry name" value="UPF0173 METAL-DEPENDENT HYDROLASE MJ1163-RELATED"/>
    <property type="match status" value="1"/>
</dbReference>
<sequence length="80" mass="9396">MKYQHLRHATGVLQYGGLKILIDPMFAPKEINPPIRNSWNDLKNPRVELPVDLSTFQLPEYCLVTHLHLDHFDEYARINL</sequence>
<evidence type="ECO:0000313" key="2">
    <source>
        <dbReference type="EMBL" id="MBB6217765.1"/>
    </source>
</evidence>